<keyword evidence="2" id="KW-0862">Zinc</keyword>
<comment type="caution">
    <text evidence="5">The sequence shown here is derived from an EMBL/GenBank/DDBJ whole genome shotgun (WGS) entry which is preliminary data.</text>
</comment>
<dbReference type="SUPFAM" id="SSF57756">
    <property type="entry name" value="Retrovirus zinc finger-like domains"/>
    <property type="match status" value="1"/>
</dbReference>
<dbReference type="GO" id="GO:0015074">
    <property type="term" value="P:DNA integration"/>
    <property type="evidence" value="ECO:0007669"/>
    <property type="project" value="InterPro"/>
</dbReference>
<keyword evidence="1" id="KW-0645">Protease</keyword>
<dbReference type="EMBL" id="QGNW01001442">
    <property type="protein sequence ID" value="RVW41304.1"/>
    <property type="molecule type" value="Genomic_DNA"/>
</dbReference>
<protein>
    <submittedName>
        <fullName evidence="5">Retrovirus-related Pol polyprotein from transposon RE1</fullName>
    </submittedName>
</protein>
<sequence length="517" mass="59758">MKINSAAEIWEYLKEEYKGNERIKNMQVMNLIREFEMKKMRESDAVKDYAAQLLSIADKVRLLGKEFSNEKIVQKILVTLPEKYEATISSLENSKDLSTISLTELLHSLEAVEQRRLMRQGDTVEGAFQARMQKNAGHKKWKDEQQQAMQQQPEKWNVKCNKCGKQGHVERICKNQQQEETSAAVDYCQEEQLFAATCFANKSTSESWLVDSGCTNHMTNNQDLFRELDRTTISKVRIGNGEYIPVKGKGTVAIESQTGLKLIYDVLFVPDIDQNLLSVGQLVEKEFKIYFEDRNCIIMDAEGKEMFNIKMKGKSFALNLLEDEHTAILQQDSTTMFWDRRVEHFHHDDVLYMKKNQIAEELPDLEKGLPICATCQYGKQTKLPFPKKISWRATKKLQLVYTDVGGSQKMPSLKWNANNVHQLTAPYNPQQNGVVERKNRTILKMTRCLLHEKDLPKKFWAETANRAVYLLNILPTKALKKQTPFEVWFEFLTCKTWSLHLRSQGGVMNFDLVFAGI</sequence>
<dbReference type="PANTHER" id="PTHR42648:SF18">
    <property type="entry name" value="RETROTRANSPOSON, UNCLASSIFIED-LIKE PROTEIN"/>
    <property type="match status" value="1"/>
</dbReference>
<reference evidence="5 6" key="1">
    <citation type="journal article" date="2018" name="PLoS Genet.">
        <title>Population sequencing reveals clonal diversity and ancestral inbreeding in the grapevine cultivar Chardonnay.</title>
        <authorList>
            <person name="Roach M.J."/>
            <person name="Johnson D.L."/>
            <person name="Bohlmann J."/>
            <person name="van Vuuren H.J."/>
            <person name="Jones S.J."/>
            <person name="Pretorius I.S."/>
            <person name="Schmidt S.A."/>
            <person name="Borneman A.R."/>
        </authorList>
    </citation>
    <scope>NUCLEOTIDE SEQUENCE [LARGE SCALE GENOMIC DNA]</scope>
    <source>
        <strain evidence="6">cv. Chardonnay</strain>
        <tissue evidence="5">Leaf</tissue>
    </source>
</reference>
<dbReference type="InterPro" id="IPR001584">
    <property type="entry name" value="Integrase_cat-core"/>
</dbReference>
<dbReference type="InterPro" id="IPR039537">
    <property type="entry name" value="Retrotran_Ty1/copia-like"/>
</dbReference>
<organism evidence="5 6">
    <name type="scientific">Vitis vinifera</name>
    <name type="common">Grape</name>
    <dbReference type="NCBI Taxonomy" id="29760"/>
    <lineage>
        <taxon>Eukaryota</taxon>
        <taxon>Viridiplantae</taxon>
        <taxon>Streptophyta</taxon>
        <taxon>Embryophyta</taxon>
        <taxon>Tracheophyta</taxon>
        <taxon>Spermatophyta</taxon>
        <taxon>Magnoliopsida</taxon>
        <taxon>eudicotyledons</taxon>
        <taxon>Gunneridae</taxon>
        <taxon>Pentapetalae</taxon>
        <taxon>rosids</taxon>
        <taxon>Vitales</taxon>
        <taxon>Vitaceae</taxon>
        <taxon>Viteae</taxon>
        <taxon>Vitis</taxon>
    </lineage>
</organism>
<dbReference type="PANTHER" id="PTHR42648">
    <property type="entry name" value="TRANSPOSASE, PUTATIVE-RELATED"/>
    <property type="match status" value="1"/>
</dbReference>
<evidence type="ECO:0000313" key="6">
    <source>
        <dbReference type="Proteomes" id="UP000288805"/>
    </source>
</evidence>
<keyword evidence="2" id="KW-0479">Metal-binding</keyword>
<accession>A0A438E0S1</accession>
<name>A0A438E0S1_VITVI</name>
<dbReference type="SUPFAM" id="SSF53098">
    <property type="entry name" value="Ribonuclease H-like"/>
    <property type="match status" value="1"/>
</dbReference>
<dbReference type="InterPro" id="IPR012337">
    <property type="entry name" value="RNaseH-like_sf"/>
</dbReference>
<dbReference type="GO" id="GO:0008270">
    <property type="term" value="F:zinc ion binding"/>
    <property type="evidence" value="ECO:0007669"/>
    <property type="project" value="UniProtKB-KW"/>
</dbReference>
<evidence type="ECO:0000259" key="3">
    <source>
        <dbReference type="PROSITE" id="PS50158"/>
    </source>
</evidence>
<dbReference type="Gene3D" id="3.30.420.10">
    <property type="entry name" value="Ribonuclease H-like superfamily/Ribonuclease H"/>
    <property type="match status" value="1"/>
</dbReference>
<dbReference type="InterPro" id="IPR036397">
    <property type="entry name" value="RNaseH_sf"/>
</dbReference>
<evidence type="ECO:0000259" key="4">
    <source>
        <dbReference type="PROSITE" id="PS50994"/>
    </source>
</evidence>
<keyword evidence="1" id="KW-0378">Hydrolase</keyword>
<dbReference type="GO" id="GO:0008233">
    <property type="term" value="F:peptidase activity"/>
    <property type="evidence" value="ECO:0007669"/>
    <property type="project" value="UniProtKB-KW"/>
</dbReference>
<dbReference type="Pfam" id="PF13976">
    <property type="entry name" value="gag_pre-integrs"/>
    <property type="match status" value="1"/>
</dbReference>
<dbReference type="PROSITE" id="PS50158">
    <property type="entry name" value="ZF_CCHC"/>
    <property type="match status" value="1"/>
</dbReference>
<dbReference type="Pfam" id="PF22936">
    <property type="entry name" value="Pol_BBD"/>
    <property type="match status" value="1"/>
</dbReference>
<feature type="domain" description="Integrase catalytic" evidence="4">
    <location>
        <begin position="421"/>
        <end position="492"/>
    </location>
</feature>
<dbReference type="InterPro" id="IPR036875">
    <property type="entry name" value="Znf_CCHC_sf"/>
</dbReference>
<dbReference type="InterPro" id="IPR025724">
    <property type="entry name" value="GAG-pre-integrase_dom"/>
</dbReference>
<dbReference type="InterPro" id="IPR001878">
    <property type="entry name" value="Znf_CCHC"/>
</dbReference>
<gene>
    <name evidence="5" type="primary">RE1_2932</name>
    <name evidence="5" type="ORF">CK203_085150</name>
</gene>
<dbReference type="PROSITE" id="PS50994">
    <property type="entry name" value="INTEGRASE"/>
    <property type="match status" value="1"/>
</dbReference>
<evidence type="ECO:0000256" key="1">
    <source>
        <dbReference type="ARBA" id="ARBA00022670"/>
    </source>
</evidence>
<dbReference type="InterPro" id="IPR054722">
    <property type="entry name" value="PolX-like_BBD"/>
</dbReference>
<dbReference type="Pfam" id="PF14223">
    <property type="entry name" value="Retrotran_gag_2"/>
    <property type="match status" value="1"/>
</dbReference>
<keyword evidence="2" id="KW-0863">Zinc-finger</keyword>
<dbReference type="GO" id="GO:0003676">
    <property type="term" value="F:nucleic acid binding"/>
    <property type="evidence" value="ECO:0007669"/>
    <property type="project" value="InterPro"/>
</dbReference>
<evidence type="ECO:0000313" key="5">
    <source>
        <dbReference type="EMBL" id="RVW41304.1"/>
    </source>
</evidence>
<dbReference type="Proteomes" id="UP000288805">
    <property type="component" value="Unassembled WGS sequence"/>
</dbReference>
<proteinExistence type="predicted"/>
<evidence type="ECO:0000256" key="2">
    <source>
        <dbReference type="PROSITE-ProRule" id="PRU00047"/>
    </source>
</evidence>
<feature type="domain" description="CCHC-type" evidence="3">
    <location>
        <begin position="159"/>
        <end position="175"/>
    </location>
</feature>
<dbReference type="GO" id="GO:0006508">
    <property type="term" value="P:proteolysis"/>
    <property type="evidence" value="ECO:0007669"/>
    <property type="project" value="UniProtKB-KW"/>
</dbReference>
<dbReference type="AlphaFoldDB" id="A0A438E0S1"/>